<accession>A0A173RUT4</accession>
<sequence length="178" mass="19919">MTLKDKLPDRLKCSPLLTMESDSDIETIAESIVNLSDSDGDFFKKTEKLLLMACLGYLRDWCEPSQRTIGNLISLLDAALPKDNETHTTLDNLFYEMKSGCKRVKSEDGITTLWEPSALSRCDGLTPRDSNGIDVSEDFSLTCYEGFRHAATRETRTSIVTTLLLVLEEVEKEDADGK</sequence>
<dbReference type="AlphaFoldDB" id="A0A173RUT4"/>
<proteinExistence type="predicted"/>
<dbReference type="RefSeq" id="WP_055155939.1">
    <property type="nucleotide sequence ID" value="NZ_CYXR01000005.1"/>
</dbReference>
<gene>
    <name evidence="1" type="ORF">ERS852574_00896</name>
</gene>
<name>A0A173RUT4_9FIRM</name>
<dbReference type="Proteomes" id="UP000095727">
    <property type="component" value="Unassembled WGS sequence"/>
</dbReference>
<dbReference type="EMBL" id="CYXR01000005">
    <property type="protein sequence ID" value="CUM81894.1"/>
    <property type="molecule type" value="Genomic_DNA"/>
</dbReference>
<protein>
    <submittedName>
        <fullName evidence="1">Type IV secretory pathway, VirD4 components</fullName>
    </submittedName>
</protein>
<organism evidence="1 2">
    <name type="scientific">Coprococcus comes</name>
    <dbReference type="NCBI Taxonomy" id="410072"/>
    <lineage>
        <taxon>Bacteria</taxon>
        <taxon>Bacillati</taxon>
        <taxon>Bacillota</taxon>
        <taxon>Clostridia</taxon>
        <taxon>Lachnospirales</taxon>
        <taxon>Lachnospiraceae</taxon>
        <taxon>Coprococcus</taxon>
    </lineage>
</organism>
<reference evidence="1 2" key="1">
    <citation type="submission" date="2015-09" db="EMBL/GenBank/DDBJ databases">
        <authorList>
            <consortium name="Pathogen Informatics"/>
        </authorList>
    </citation>
    <scope>NUCLEOTIDE SEQUENCE [LARGE SCALE GENOMIC DNA]</scope>
    <source>
        <strain evidence="1 2">2789STDY5834962</strain>
    </source>
</reference>
<evidence type="ECO:0000313" key="2">
    <source>
        <dbReference type="Proteomes" id="UP000095727"/>
    </source>
</evidence>
<evidence type="ECO:0000313" key="1">
    <source>
        <dbReference type="EMBL" id="CUM81894.1"/>
    </source>
</evidence>